<evidence type="ECO:0000313" key="1">
    <source>
        <dbReference type="EMBL" id="QQL46225.1"/>
    </source>
</evidence>
<dbReference type="KEGG" id="soa:G3M56_006485"/>
<organism evidence="1 2">
    <name type="scientific">Sulfuriroseicoccus oceanibius</name>
    <dbReference type="NCBI Taxonomy" id="2707525"/>
    <lineage>
        <taxon>Bacteria</taxon>
        <taxon>Pseudomonadati</taxon>
        <taxon>Verrucomicrobiota</taxon>
        <taxon>Verrucomicrobiia</taxon>
        <taxon>Verrucomicrobiales</taxon>
        <taxon>Verrucomicrobiaceae</taxon>
        <taxon>Sulfuriroseicoccus</taxon>
    </lineage>
</organism>
<dbReference type="RefSeq" id="WP_164363005.1">
    <property type="nucleotide sequence ID" value="NZ_CP066776.1"/>
</dbReference>
<sequence length="155" mass="17033">MKKLYSLAVAVCLSLLWSPEAAAAEEGSLDAVEWLDRAHVLIGKWESTELVGLPDGVESFTIEFFGDGSVTTVIQRKPERVDGREIAVPPASDDRFYAVGNGVIYMIMDDAPAGQAHAKRGGDELFNYELNGGNLLTLTLKRRGRPLVMKLKRVR</sequence>
<evidence type="ECO:0000313" key="2">
    <source>
        <dbReference type="Proteomes" id="UP000475117"/>
    </source>
</evidence>
<keyword evidence="2" id="KW-1185">Reference proteome</keyword>
<dbReference type="EMBL" id="CP066776">
    <property type="protein sequence ID" value="QQL46225.1"/>
    <property type="molecule type" value="Genomic_DNA"/>
</dbReference>
<accession>A0A6B3L6K6</accession>
<reference evidence="1 2" key="1">
    <citation type="submission" date="2020-12" db="EMBL/GenBank/DDBJ databases">
        <title>Sulforoseuscoccus oceanibium gen. nov., sp. nov., a representative of the phylum Verrucomicrobia with special cytoplasmic membrane, and proposal of Sulforoseuscoccusaceae fam. nov.</title>
        <authorList>
            <person name="Xi F."/>
        </authorList>
    </citation>
    <scope>NUCLEOTIDE SEQUENCE [LARGE SCALE GENOMIC DNA]</scope>
    <source>
        <strain evidence="1 2">T37</strain>
    </source>
</reference>
<dbReference type="Proteomes" id="UP000475117">
    <property type="component" value="Chromosome"/>
</dbReference>
<protein>
    <submittedName>
        <fullName evidence="1">Uncharacterized protein</fullName>
    </submittedName>
</protein>
<dbReference type="AlphaFoldDB" id="A0A6B3L6K6"/>
<proteinExistence type="predicted"/>
<name>A0A6B3L6K6_9BACT</name>
<gene>
    <name evidence="1" type="ORF">G3M56_006485</name>
</gene>